<name>A0ABD0JT75_9CAEN</name>
<evidence type="ECO:0000256" key="1">
    <source>
        <dbReference type="SAM" id="SignalP"/>
    </source>
</evidence>
<dbReference type="EMBL" id="JACVVK020000330">
    <property type="protein sequence ID" value="KAK7478222.1"/>
    <property type="molecule type" value="Genomic_DNA"/>
</dbReference>
<feature type="signal peptide" evidence="1">
    <location>
        <begin position="1"/>
        <end position="18"/>
    </location>
</feature>
<keyword evidence="3" id="KW-1185">Reference proteome</keyword>
<comment type="caution">
    <text evidence="2">The sequence shown here is derived from an EMBL/GenBank/DDBJ whole genome shotgun (WGS) entry which is preliminary data.</text>
</comment>
<proteinExistence type="predicted"/>
<reference evidence="2 3" key="1">
    <citation type="journal article" date="2023" name="Sci. Data">
        <title>Genome assembly of the Korean intertidal mud-creeper Batillaria attramentaria.</title>
        <authorList>
            <person name="Patra A.K."/>
            <person name="Ho P.T."/>
            <person name="Jun S."/>
            <person name="Lee S.J."/>
            <person name="Kim Y."/>
            <person name="Won Y.J."/>
        </authorList>
    </citation>
    <scope>NUCLEOTIDE SEQUENCE [LARGE SCALE GENOMIC DNA]</scope>
    <source>
        <strain evidence="2">Wonlab-2016</strain>
    </source>
</reference>
<evidence type="ECO:0000313" key="2">
    <source>
        <dbReference type="EMBL" id="KAK7478222.1"/>
    </source>
</evidence>
<dbReference type="AlphaFoldDB" id="A0ABD0JT75"/>
<protein>
    <recommendedName>
        <fullName evidence="4">VWFD domain-containing protein</fullName>
    </recommendedName>
</protein>
<organism evidence="2 3">
    <name type="scientific">Batillaria attramentaria</name>
    <dbReference type="NCBI Taxonomy" id="370345"/>
    <lineage>
        <taxon>Eukaryota</taxon>
        <taxon>Metazoa</taxon>
        <taxon>Spiralia</taxon>
        <taxon>Lophotrochozoa</taxon>
        <taxon>Mollusca</taxon>
        <taxon>Gastropoda</taxon>
        <taxon>Caenogastropoda</taxon>
        <taxon>Sorbeoconcha</taxon>
        <taxon>Cerithioidea</taxon>
        <taxon>Batillariidae</taxon>
        <taxon>Batillaria</taxon>
    </lineage>
</organism>
<accession>A0ABD0JT75</accession>
<gene>
    <name evidence="2" type="ORF">BaRGS_00030480</name>
</gene>
<dbReference type="Proteomes" id="UP001519460">
    <property type="component" value="Unassembled WGS sequence"/>
</dbReference>
<sequence length="321" mass="33328">MILSALFSVLLLALIAKAQLCNQLPCVANAACNANNQCECNPGLAGNGRTYCEANKCICSTIADPHGFLFDSNQEVTANLPCSLFFTNYFNTSCNVQVYLDTETRGTGTNANFRVFTRQMRATINNFANGLIASLTVDASGVTVSSGSSIVTTSASDGFSVAEVSNCNTRMGYNDTYGAAYLSLPTGGPTYQQFCGDCDGTADENPGSTPESQLSYYLQFLAPTAQQDGTYSSTCGTIQSTISSCSANRDAAANICLPYIDSFGKCLLSNGGIADYATLLSSFANCLSTVCSGNAATACTTLAALDTGSASCSVTTPTSCP</sequence>
<keyword evidence="1" id="KW-0732">Signal</keyword>
<feature type="chain" id="PRO_5044894212" description="VWFD domain-containing protein" evidence="1">
    <location>
        <begin position="19"/>
        <end position="321"/>
    </location>
</feature>
<evidence type="ECO:0008006" key="4">
    <source>
        <dbReference type="Google" id="ProtNLM"/>
    </source>
</evidence>
<evidence type="ECO:0000313" key="3">
    <source>
        <dbReference type="Proteomes" id="UP001519460"/>
    </source>
</evidence>